<dbReference type="GO" id="GO:0004565">
    <property type="term" value="F:beta-galactosidase activity"/>
    <property type="evidence" value="ECO:0007669"/>
    <property type="project" value="InterPro"/>
</dbReference>
<sequence length="399" mass="44968">MNELGNSISLREEGIPIGLWVSPPPDEITTERYREIREAGFTFVIGLSELSAGTRFIHQALDAAQQNELKYLVYDTRLLELSIDEMDKAETYVAEFAGHPAYLGHLFVDEPSMDQFDRLRALKSVYRKAVPHGLAYVNLFPTYASDEQRGGSHAVYVQSFIEKFEPDVLSYDHYPLLTPRPGKDRKLTKDYYENLQMMREAALGAGVPLWLFIQTLAFNRSNRDPSEAEIHWQVYTSLAFGVKGIQYFTYWTPDDGNETFGDAMIDKGGKQTRHYGEVQRINREIERIGKVLVKLVSAGVLTHGEMQPAIEGGLTQFAPIGRMEGDPVIVGCFRDQEGLPYALIVNESFSERCSLRLYLSTQATAVHVWEDGRKVEASLEQGILALELEPGKGKLIAFS</sequence>
<dbReference type="Gene3D" id="3.20.20.80">
    <property type="entry name" value="Glycosidases"/>
    <property type="match status" value="1"/>
</dbReference>
<evidence type="ECO:0000259" key="3">
    <source>
        <dbReference type="Pfam" id="PF02449"/>
    </source>
</evidence>
<dbReference type="SUPFAM" id="SSF51445">
    <property type="entry name" value="(Trans)glycosidases"/>
    <property type="match status" value="1"/>
</dbReference>
<gene>
    <name evidence="4" type="ORF">DQG23_14295</name>
</gene>
<comment type="caution">
    <text evidence="4">The sequence shown here is derived from an EMBL/GenBank/DDBJ whole genome shotgun (WGS) entry which is preliminary data.</text>
</comment>
<dbReference type="GO" id="GO:0009341">
    <property type="term" value="C:beta-galactosidase complex"/>
    <property type="evidence" value="ECO:0007669"/>
    <property type="project" value="InterPro"/>
</dbReference>
<evidence type="ECO:0000256" key="2">
    <source>
        <dbReference type="ARBA" id="ARBA00023295"/>
    </source>
</evidence>
<name>A0A329MMG2_9BACL</name>
<proteinExistence type="predicted"/>
<protein>
    <recommendedName>
        <fullName evidence="3">Glycoside hydrolase family 42 N-terminal domain-containing protein</fullName>
    </recommendedName>
</protein>
<keyword evidence="2" id="KW-0326">Glycosidase</keyword>
<reference evidence="4 5" key="1">
    <citation type="journal article" date="2009" name="Int. J. Syst. Evol. Microbiol.">
        <title>Paenibacillus contaminans sp. nov., isolated from a contaminated laboratory plate.</title>
        <authorList>
            <person name="Chou J.H."/>
            <person name="Lee J.H."/>
            <person name="Lin M.C."/>
            <person name="Chang P.S."/>
            <person name="Arun A.B."/>
            <person name="Young C.C."/>
            <person name="Chen W.M."/>
        </authorList>
    </citation>
    <scope>NUCLEOTIDE SEQUENCE [LARGE SCALE GENOMIC DNA]</scope>
    <source>
        <strain evidence="4 5">CKOBP-6</strain>
    </source>
</reference>
<evidence type="ECO:0000256" key="1">
    <source>
        <dbReference type="ARBA" id="ARBA00022801"/>
    </source>
</evidence>
<keyword evidence="5" id="KW-1185">Reference proteome</keyword>
<dbReference type="EMBL" id="QMFB01000007">
    <property type="protein sequence ID" value="RAV20678.1"/>
    <property type="molecule type" value="Genomic_DNA"/>
</dbReference>
<dbReference type="AlphaFoldDB" id="A0A329MMG2"/>
<dbReference type="Pfam" id="PF02449">
    <property type="entry name" value="Glyco_hydro_42"/>
    <property type="match status" value="1"/>
</dbReference>
<feature type="domain" description="Glycoside hydrolase family 42 N-terminal" evidence="3">
    <location>
        <begin position="166"/>
        <end position="287"/>
    </location>
</feature>
<evidence type="ECO:0000313" key="4">
    <source>
        <dbReference type="EMBL" id="RAV20678.1"/>
    </source>
</evidence>
<dbReference type="InterPro" id="IPR017853">
    <property type="entry name" value="GH"/>
</dbReference>
<accession>A0A329MMG2</accession>
<evidence type="ECO:0000313" key="5">
    <source>
        <dbReference type="Proteomes" id="UP000250369"/>
    </source>
</evidence>
<dbReference type="OrthoDB" id="2569184at2"/>
<dbReference type="Proteomes" id="UP000250369">
    <property type="component" value="Unassembled WGS sequence"/>
</dbReference>
<organism evidence="4 5">
    <name type="scientific">Paenibacillus contaminans</name>
    <dbReference type="NCBI Taxonomy" id="450362"/>
    <lineage>
        <taxon>Bacteria</taxon>
        <taxon>Bacillati</taxon>
        <taxon>Bacillota</taxon>
        <taxon>Bacilli</taxon>
        <taxon>Bacillales</taxon>
        <taxon>Paenibacillaceae</taxon>
        <taxon>Paenibacillus</taxon>
    </lineage>
</organism>
<dbReference type="InterPro" id="IPR013529">
    <property type="entry name" value="Glyco_hydro_42_N"/>
</dbReference>
<keyword evidence="1" id="KW-0378">Hydrolase</keyword>
<dbReference type="GO" id="GO:0005975">
    <property type="term" value="P:carbohydrate metabolic process"/>
    <property type="evidence" value="ECO:0007669"/>
    <property type="project" value="InterPro"/>
</dbReference>
<dbReference type="RefSeq" id="WP_113031536.1">
    <property type="nucleotide sequence ID" value="NZ_QMFB01000007.1"/>
</dbReference>